<dbReference type="RefSeq" id="XP_064675221.1">
    <property type="nucleotide sequence ID" value="XM_064809971.1"/>
</dbReference>
<evidence type="ECO:0008006" key="4">
    <source>
        <dbReference type="Google" id="ProtNLM"/>
    </source>
</evidence>
<feature type="signal peptide" evidence="1">
    <location>
        <begin position="1"/>
        <end position="17"/>
    </location>
</feature>
<dbReference type="GeneID" id="89934095"/>
<keyword evidence="3" id="KW-1185">Reference proteome</keyword>
<reference evidence="2" key="1">
    <citation type="journal article" date="2023" name="Mol. Phylogenet. Evol.">
        <title>Genome-scale phylogeny and comparative genomics of the fungal order Sordariales.</title>
        <authorList>
            <person name="Hensen N."/>
            <person name="Bonometti L."/>
            <person name="Westerberg I."/>
            <person name="Brannstrom I.O."/>
            <person name="Guillou S."/>
            <person name="Cros-Aarteil S."/>
            <person name="Calhoun S."/>
            <person name="Haridas S."/>
            <person name="Kuo A."/>
            <person name="Mondo S."/>
            <person name="Pangilinan J."/>
            <person name="Riley R."/>
            <person name="LaButti K."/>
            <person name="Andreopoulos B."/>
            <person name="Lipzen A."/>
            <person name="Chen C."/>
            <person name="Yan M."/>
            <person name="Daum C."/>
            <person name="Ng V."/>
            <person name="Clum A."/>
            <person name="Steindorff A."/>
            <person name="Ohm R.A."/>
            <person name="Martin F."/>
            <person name="Silar P."/>
            <person name="Natvig D.O."/>
            <person name="Lalanne C."/>
            <person name="Gautier V."/>
            <person name="Ament-Velasquez S.L."/>
            <person name="Kruys A."/>
            <person name="Hutchinson M.I."/>
            <person name="Powell A.J."/>
            <person name="Barry K."/>
            <person name="Miller A.N."/>
            <person name="Grigoriev I.V."/>
            <person name="Debuchy R."/>
            <person name="Gladieux P."/>
            <person name="Hiltunen Thoren M."/>
            <person name="Johannesson H."/>
        </authorList>
    </citation>
    <scope>NUCLEOTIDE SEQUENCE</scope>
    <source>
        <strain evidence="2">CBS 508.74</strain>
    </source>
</reference>
<evidence type="ECO:0000313" key="2">
    <source>
        <dbReference type="EMBL" id="KAK4117651.1"/>
    </source>
</evidence>
<accession>A0AAN6YXE6</accession>
<feature type="chain" id="PRO_5043037388" description="Secreted protein" evidence="1">
    <location>
        <begin position="18"/>
        <end position="109"/>
    </location>
</feature>
<protein>
    <recommendedName>
        <fullName evidence="4">Secreted protein</fullName>
    </recommendedName>
</protein>
<keyword evidence="1" id="KW-0732">Signal</keyword>
<dbReference type="Proteomes" id="UP001302812">
    <property type="component" value="Unassembled WGS sequence"/>
</dbReference>
<dbReference type="EMBL" id="MU853332">
    <property type="protein sequence ID" value="KAK4117651.1"/>
    <property type="molecule type" value="Genomic_DNA"/>
</dbReference>
<comment type="caution">
    <text evidence="2">The sequence shown here is derived from an EMBL/GenBank/DDBJ whole genome shotgun (WGS) entry which is preliminary data.</text>
</comment>
<evidence type="ECO:0000256" key="1">
    <source>
        <dbReference type="SAM" id="SignalP"/>
    </source>
</evidence>
<organism evidence="2 3">
    <name type="scientific">Canariomyces notabilis</name>
    <dbReference type="NCBI Taxonomy" id="2074819"/>
    <lineage>
        <taxon>Eukaryota</taxon>
        <taxon>Fungi</taxon>
        <taxon>Dikarya</taxon>
        <taxon>Ascomycota</taxon>
        <taxon>Pezizomycotina</taxon>
        <taxon>Sordariomycetes</taxon>
        <taxon>Sordariomycetidae</taxon>
        <taxon>Sordariales</taxon>
        <taxon>Chaetomiaceae</taxon>
        <taxon>Canariomyces</taxon>
    </lineage>
</organism>
<proteinExistence type="predicted"/>
<gene>
    <name evidence="2" type="ORF">N656DRAFT_53126</name>
</gene>
<sequence>MHPILLLPRLTPFLAIASNAGTMRSSAHHQPISPRPICRNANTYSRGPNLSEVLIHSPLDSRVHITLVSPRRPTCVPRTSRRAAVSEASLACAGRHPCPGLCHSCLSHC</sequence>
<reference evidence="2" key="2">
    <citation type="submission" date="2023-05" db="EMBL/GenBank/DDBJ databases">
        <authorList>
            <consortium name="Lawrence Berkeley National Laboratory"/>
            <person name="Steindorff A."/>
            <person name="Hensen N."/>
            <person name="Bonometti L."/>
            <person name="Westerberg I."/>
            <person name="Brannstrom I.O."/>
            <person name="Guillou S."/>
            <person name="Cros-Aarteil S."/>
            <person name="Calhoun S."/>
            <person name="Haridas S."/>
            <person name="Kuo A."/>
            <person name="Mondo S."/>
            <person name="Pangilinan J."/>
            <person name="Riley R."/>
            <person name="Labutti K."/>
            <person name="Andreopoulos B."/>
            <person name="Lipzen A."/>
            <person name="Chen C."/>
            <person name="Yanf M."/>
            <person name="Daum C."/>
            <person name="Ng V."/>
            <person name="Clum A."/>
            <person name="Ohm R."/>
            <person name="Martin F."/>
            <person name="Silar P."/>
            <person name="Natvig D."/>
            <person name="Lalanne C."/>
            <person name="Gautier V."/>
            <person name="Ament-Velasquez S.L."/>
            <person name="Kruys A."/>
            <person name="Hutchinson M.I."/>
            <person name="Powell A.J."/>
            <person name="Barry K."/>
            <person name="Miller A.N."/>
            <person name="Grigoriev I.V."/>
            <person name="Debuchy R."/>
            <person name="Gladieux P."/>
            <person name="Thoren M.H."/>
            <person name="Johannesson H."/>
        </authorList>
    </citation>
    <scope>NUCLEOTIDE SEQUENCE</scope>
    <source>
        <strain evidence="2">CBS 508.74</strain>
    </source>
</reference>
<name>A0AAN6YXE6_9PEZI</name>
<dbReference type="AlphaFoldDB" id="A0AAN6YXE6"/>
<evidence type="ECO:0000313" key="3">
    <source>
        <dbReference type="Proteomes" id="UP001302812"/>
    </source>
</evidence>